<organism evidence="2 3">
    <name type="scientific">Posidoniimonas polymericola</name>
    <dbReference type="NCBI Taxonomy" id="2528002"/>
    <lineage>
        <taxon>Bacteria</taxon>
        <taxon>Pseudomonadati</taxon>
        <taxon>Planctomycetota</taxon>
        <taxon>Planctomycetia</taxon>
        <taxon>Pirellulales</taxon>
        <taxon>Lacipirellulaceae</taxon>
        <taxon>Posidoniimonas</taxon>
    </lineage>
</organism>
<dbReference type="OrthoDB" id="9759601at2"/>
<evidence type="ECO:0000259" key="1">
    <source>
        <dbReference type="PROSITE" id="PS51832"/>
    </source>
</evidence>
<dbReference type="EC" id="3.1.4.52" evidence="2"/>
<dbReference type="EMBL" id="SJPO01000019">
    <property type="protein sequence ID" value="TWT65406.1"/>
    <property type="molecule type" value="Genomic_DNA"/>
</dbReference>
<keyword evidence="2" id="KW-0378">Hydrolase</keyword>
<dbReference type="CDD" id="cd00077">
    <property type="entry name" value="HDc"/>
    <property type="match status" value="1"/>
</dbReference>
<reference evidence="2 3" key="1">
    <citation type="submission" date="2019-02" db="EMBL/GenBank/DDBJ databases">
        <title>Deep-cultivation of Planctomycetes and their phenomic and genomic characterization uncovers novel biology.</title>
        <authorList>
            <person name="Wiegand S."/>
            <person name="Jogler M."/>
            <person name="Boedeker C."/>
            <person name="Pinto D."/>
            <person name="Vollmers J."/>
            <person name="Rivas-Marin E."/>
            <person name="Kohn T."/>
            <person name="Peeters S.H."/>
            <person name="Heuer A."/>
            <person name="Rast P."/>
            <person name="Oberbeckmann S."/>
            <person name="Bunk B."/>
            <person name="Jeske O."/>
            <person name="Meyerdierks A."/>
            <person name="Storesund J.E."/>
            <person name="Kallscheuer N."/>
            <person name="Luecker S."/>
            <person name="Lage O.M."/>
            <person name="Pohl T."/>
            <person name="Merkel B.J."/>
            <person name="Hornburger P."/>
            <person name="Mueller R.-W."/>
            <person name="Bruemmer F."/>
            <person name="Labrenz M."/>
            <person name="Spormann A.M."/>
            <person name="Op Den Camp H."/>
            <person name="Overmann J."/>
            <person name="Amann R."/>
            <person name="Jetten M.S.M."/>
            <person name="Mascher T."/>
            <person name="Medema M.H."/>
            <person name="Devos D.P."/>
            <person name="Kaster A.-K."/>
            <person name="Ovreas L."/>
            <person name="Rohde M."/>
            <person name="Galperin M.Y."/>
            <person name="Jogler C."/>
        </authorList>
    </citation>
    <scope>NUCLEOTIDE SEQUENCE [LARGE SCALE GENOMIC DNA]</scope>
    <source>
        <strain evidence="2 3">Pla123a</strain>
    </source>
</reference>
<dbReference type="PROSITE" id="PS51832">
    <property type="entry name" value="HD_GYP"/>
    <property type="match status" value="1"/>
</dbReference>
<dbReference type="Pfam" id="PF13487">
    <property type="entry name" value="HD_5"/>
    <property type="match status" value="1"/>
</dbReference>
<evidence type="ECO:0000313" key="3">
    <source>
        <dbReference type="Proteomes" id="UP000318478"/>
    </source>
</evidence>
<gene>
    <name evidence="2" type="primary">rpfG_6</name>
    <name evidence="2" type="ORF">Pla123a_48740</name>
</gene>
<dbReference type="Proteomes" id="UP000318478">
    <property type="component" value="Unassembled WGS sequence"/>
</dbReference>
<dbReference type="PANTHER" id="PTHR43155">
    <property type="entry name" value="CYCLIC DI-GMP PHOSPHODIESTERASE PA4108-RELATED"/>
    <property type="match status" value="1"/>
</dbReference>
<comment type="caution">
    <text evidence="2">The sequence shown here is derived from an EMBL/GenBank/DDBJ whole genome shotgun (WGS) entry which is preliminary data.</text>
</comment>
<dbReference type="GO" id="GO:0071111">
    <property type="term" value="F:cyclic-guanylate-specific phosphodiesterase activity"/>
    <property type="evidence" value="ECO:0007669"/>
    <property type="project" value="UniProtKB-EC"/>
</dbReference>
<dbReference type="PANTHER" id="PTHR43155:SF2">
    <property type="entry name" value="CYCLIC DI-GMP PHOSPHODIESTERASE PA4108"/>
    <property type="match status" value="1"/>
</dbReference>
<dbReference type="SUPFAM" id="SSF109604">
    <property type="entry name" value="HD-domain/PDEase-like"/>
    <property type="match status" value="1"/>
</dbReference>
<dbReference type="RefSeq" id="WP_146591854.1">
    <property type="nucleotide sequence ID" value="NZ_SJPO01000019.1"/>
</dbReference>
<evidence type="ECO:0000313" key="2">
    <source>
        <dbReference type="EMBL" id="TWT65406.1"/>
    </source>
</evidence>
<accession>A0A5C5XQA4</accession>
<name>A0A5C5XQA4_9BACT</name>
<dbReference type="Gene3D" id="1.10.3210.10">
    <property type="entry name" value="Hypothetical protein af1432"/>
    <property type="match status" value="1"/>
</dbReference>
<proteinExistence type="predicted"/>
<dbReference type="AlphaFoldDB" id="A0A5C5XQA4"/>
<feature type="domain" description="HD-GYP" evidence="1">
    <location>
        <begin position="141"/>
        <end position="326"/>
    </location>
</feature>
<keyword evidence="3" id="KW-1185">Reference proteome</keyword>
<sequence>MPSLTAKPSTPATPSGYCALSSGLLQLSEKALASYYCLPDSGTTPQLLCSRGATPSADAMARLREQGYGRVLITEKEFPALSERLVGKTGAILTDTRLSQAERFSMLLAARSNEAETVQRLLKPIRLVGLAKQAAEDIFELLHAGRVAPAELFHAPRFGSRWLIHGANVACYSVLLGIATGIQDQEDLRRLAIAAMLHDLGQRCDGDKEYAKLTREEKQDAHDSHPQRGFEELLGDSDLDRRQLMVVYQHHESLDGGGFPVGVLQDEIAPWAMMVRVVDEFDELTTVEPGRAKPNPETAFRKLRERAGKDLNTEMLRCWMQVMSKA</sequence>
<protein>
    <submittedName>
        <fullName evidence="2">Cyclic di-GMP phosphodiesterase response regulator RpfG</fullName>
        <ecNumber evidence="2">3.1.4.52</ecNumber>
    </submittedName>
</protein>
<dbReference type="InterPro" id="IPR003607">
    <property type="entry name" value="HD/PDEase_dom"/>
</dbReference>
<dbReference type="InterPro" id="IPR037522">
    <property type="entry name" value="HD_GYP_dom"/>
</dbReference>